<dbReference type="OMA" id="VHANWRY"/>
<dbReference type="GO" id="GO:0005737">
    <property type="term" value="C:cytoplasm"/>
    <property type="evidence" value="ECO:0007669"/>
    <property type="project" value="TreeGrafter"/>
</dbReference>
<dbReference type="GO" id="GO:0006782">
    <property type="term" value="P:protoporphyrinogen IX biosynthetic process"/>
    <property type="evidence" value="ECO:0007669"/>
    <property type="project" value="UniProtKB-UniPathway"/>
</dbReference>
<proteinExistence type="inferred from homology"/>
<dbReference type="PRINTS" id="PR00073">
    <property type="entry name" value="COPRGNOXDASE"/>
</dbReference>
<dbReference type="EMBL" id="LDAU01000040">
    <property type="protein sequence ID" value="KRX10059.1"/>
    <property type="molecule type" value="Genomic_DNA"/>
</dbReference>
<dbReference type="EC" id="1.3.3.3" evidence="4"/>
<evidence type="ECO:0000256" key="4">
    <source>
        <dbReference type="ARBA" id="ARBA00012869"/>
    </source>
</evidence>
<evidence type="ECO:0000256" key="6">
    <source>
        <dbReference type="ARBA" id="ARBA00023244"/>
    </source>
</evidence>
<keyword evidence="8" id="KW-1185">Reference proteome</keyword>
<dbReference type="SUPFAM" id="SSF102886">
    <property type="entry name" value="Coproporphyrinogen III oxidase"/>
    <property type="match status" value="1"/>
</dbReference>
<dbReference type="InterPro" id="IPR036406">
    <property type="entry name" value="Coprogen_oxidase_aer_sf"/>
</dbReference>
<dbReference type="PIRSF" id="PIRSF000166">
    <property type="entry name" value="Coproporphyri_ox"/>
    <property type="match status" value="1"/>
</dbReference>
<gene>
    <name evidence="7" type="ORF">PPERSA_08462</name>
</gene>
<evidence type="ECO:0000256" key="5">
    <source>
        <dbReference type="ARBA" id="ARBA00023002"/>
    </source>
</evidence>
<sequence length="326" mass="38752">MAEQQQTQRQQYKEFLDKFQKEFIDTLQVKETKEKFLFDHWERHDKNGTGLTCVLQNGNFFEKAGVNTTQMEIQLSKQMASTIVERGNTSFDQNRLEDYNLYANGVSLVIHPVNPFIPTTHANFRYIEVVDNKKNEVIDSWFGGGADLTPNYIFEEDCVKFHQYQKEACDKYDKTLYPKLKKTCDDYFYIKHRGEHRGIGGTFYDDFKLENNWEKTLQFVRDLAYSVLKAYKEIIDAREKTPYEDKHMEWKKIRRGRYAEFNLVYDRGTKFGFNTPNARIESILMSLPLDVRWEYMHKPEPGSEEEKLIKIVQNPKEWAKTNLKFV</sequence>
<protein>
    <recommendedName>
        <fullName evidence="4">coproporphyrinogen oxidase</fullName>
        <ecNumber evidence="4">1.3.3.3</ecNumber>
    </recommendedName>
</protein>
<evidence type="ECO:0000256" key="1">
    <source>
        <dbReference type="ARBA" id="ARBA00005168"/>
    </source>
</evidence>
<dbReference type="Proteomes" id="UP000054937">
    <property type="component" value="Unassembled WGS sequence"/>
</dbReference>
<name>A0A0V0R6H0_PSEPJ</name>
<comment type="subunit">
    <text evidence="3">Homodimer.</text>
</comment>
<accession>A0A0V0R6H0</accession>
<dbReference type="FunCoup" id="A0A0V0R6H0">
    <property type="interactions" value="168"/>
</dbReference>
<evidence type="ECO:0000256" key="3">
    <source>
        <dbReference type="ARBA" id="ARBA00011738"/>
    </source>
</evidence>
<dbReference type="PANTHER" id="PTHR10755">
    <property type="entry name" value="COPROPORPHYRINOGEN III OXIDASE, MITOCHONDRIAL"/>
    <property type="match status" value="1"/>
</dbReference>
<dbReference type="InParanoid" id="A0A0V0R6H0"/>
<comment type="similarity">
    <text evidence="2">Belongs to the aerobic coproporphyrinogen-III oxidase family.</text>
</comment>
<dbReference type="Gene3D" id="3.40.1500.10">
    <property type="entry name" value="Coproporphyrinogen III oxidase, aerobic"/>
    <property type="match status" value="1"/>
</dbReference>
<reference evidence="7 8" key="1">
    <citation type="journal article" date="2015" name="Sci. Rep.">
        <title>Genome of the facultative scuticociliatosis pathogen Pseudocohnilembus persalinus provides insight into its virulence through horizontal gene transfer.</title>
        <authorList>
            <person name="Xiong J."/>
            <person name="Wang G."/>
            <person name="Cheng J."/>
            <person name="Tian M."/>
            <person name="Pan X."/>
            <person name="Warren A."/>
            <person name="Jiang C."/>
            <person name="Yuan D."/>
            <person name="Miao W."/>
        </authorList>
    </citation>
    <scope>NUCLEOTIDE SEQUENCE [LARGE SCALE GENOMIC DNA]</scope>
    <source>
        <strain evidence="7">36N120E</strain>
    </source>
</reference>
<comment type="pathway">
    <text evidence="1">Porphyrin-containing compound metabolism; protoporphyrin-IX biosynthesis; protoporphyrinogen-IX from coproporphyrinogen-III (O2 route): step 1/1.</text>
</comment>
<organism evidence="7 8">
    <name type="scientific">Pseudocohnilembus persalinus</name>
    <name type="common">Ciliate</name>
    <dbReference type="NCBI Taxonomy" id="266149"/>
    <lineage>
        <taxon>Eukaryota</taxon>
        <taxon>Sar</taxon>
        <taxon>Alveolata</taxon>
        <taxon>Ciliophora</taxon>
        <taxon>Intramacronucleata</taxon>
        <taxon>Oligohymenophorea</taxon>
        <taxon>Scuticociliatia</taxon>
        <taxon>Philasterida</taxon>
        <taxon>Pseudocohnilembidae</taxon>
        <taxon>Pseudocohnilembus</taxon>
    </lineage>
</organism>
<evidence type="ECO:0000313" key="7">
    <source>
        <dbReference type="EMBL" id="KRX10059.1"/>
    </source>
</evidence>
<dbReference type="GO" id="GO:0004109">
    <property type="term" value="F:coproporphyrinogen oxidase activity"/>
    <property type="evidence" value="ECO:0007669"/>
    <property type="project" value="UniProtKB-EC"/>
</dbReference>
<dbReference type="InterPro" id="IPR001260">
    <property type="entry name" value="Coprogen_oxidase_aer"/>
</dbReference>
<comment type="caution">
    <text evidence="7">The sequence shown here is derived from an EMBL/GenBank/DDBJ whole genome shotgun (WGS) entry which is preliminary data.</text>
</comment>
<dbReference type="AlphaFoldDB" id="A0A0V0R6H0"/>
<dbReference type="Pfam" id="PF01218">
    <property type="entry name" value="Coprogen_oxidas"/>
    <property type="match status" value="1"/>
</dbReference>
<evidence type="ECO:0000313" key="8">
    <source>
        <dbReference type="Proteomes" id="UP000054937"/>
    </source>
</evidence>
<dbReference type="NCBIfam" id="NF003727">
    <property type="entry name" value="PRK05330.1"/>
    <property type="match status" value="1"/>
</dbReference>
<dbReference type="PANTHER" id="PTHR10755:SF0">
    <property type="entry name" value="OXYGEN-DEPENDENT COPROPORPHYRINOGEN-III OXIDASE, MITOCHONDRIAL"/>
    <property type="match status" value="1"/>
</dbReference>
<dbReference type="UniPathway" id="UPA00251">
    <property type="reaction ID" value="UER00322"/>
</dbReference>
<keyword evidence="5" id="KW-0560">Oxidoreductase</keyword>
<keyword evidence="6" id="KW-0627">Porphyrin biosynthesis</keyword>
<evidence type="ECO:0000256" key="2">
    <source>
        <dbReference type="ARBA" id="ARBA00010644"/>
    </source>
</evidence>
<dbReference type="OrthoDB" id="15318at2759"/>